<evidence type="ECO:0000313" key="10">
    <source>
        <dbReference type="EMBL" id="MBD0416759.1"/>
    </source>
</evidence>
<reference evidence="10" key="1">
    <citation type="submission" date="2020-09" db="EMBL/GenBank/DDBJ databases">
        <title>Genome seq and assembly of Tianweitania sp.</title>
        <authorList>
            <person name="Chhetri G."/>
        </authorList>
    </citation>
    <scope>NUCLEOTIDE SEQUENCE</scope>
    <source>
        <strain evidence="10">Rool2</strain>
    </source>
</reference>
<evidence type="ECO:0000256" key="3">
    <source>
        <dbReference type="ARBA" id="ARBA00022475"/>
    </source>
</evidence>
<feature type="transmembrane region" description="Helical" evidence="9">
    <location>
        <begin position="192"/>
        <end position="215"/>
    </location>
</feature>
<keyword evidence="5" id="KW-0029">Amino-acid transport</keyword>
<name>A0A8J6PVJ5_9HYPH</name>
<feature type="transmembrane region" description="Helical" evidence="9">
    <location>
        <begin position="227"/>
        <end position="254"/>
    </location>
</feature>
<feature type="transmembrane region" description="Helical" evidence="9">
    <location>
        <begin position="36"/>
        <end position="55"/>
    </location>
</feature>
<dbReference type="RefSeq" id="WP_188166202.1">
    <property type="nucleotide sequence ID" value="NZ_JACVVX010000007.1"/>
</dbReference>
<comment type="caution">
    <text evidence="10">The sequence shown here is derived from an EMBL/GenBank/DDBJ whole genome shotgun (WGS) entry which is preliminary data.</text>
</comment>
<comment type="similarity">
    <text evidence="8">Belongs to the binding-protein-dependent transport system permease family. LivHM subfamily.</text>
</comment>
<feature type="transmembrane region" description="Helical" evidence="9">
    <location>
        <begin position="266"/>
        <end position="284"/>
    </location>
</feature>
<organism evidence="10 11">
    <name type="scientific">Oryzicola mucosus</name>
    <dbReference type="NCBI Taxonomy" id="2767425"/>
    <lineage>
        <taxon>Bacteria</taxon>
        <taxon>Pseudomonadati</taxon>
        <taxon>Pseudomonadota</taxon>
        <taxon>Alphaproteobacteria</taxon>
        <taxon>Hyphomicrobiales</taxon>
        <taxon>Phyllobacteriaceae</taxon>
        <taxon>Oryzicola</taxon>
    </lineage>
</organism>
<dbReference type="CDD" id="cd06582">
    <property type="entry name" value="TM_PBP1_LivH_like"/>
    <property type="match status" value="1"/>
</dbReference>
<dbReference type="EMBL" id="JACVVX010000007">
    <property type="protein sequence ID" value="MBD0416759.1"/>
    <property type="molecule type" value="Genomic_DNA"/>
</dbReference>
<keyword evidence="4 9" id="KW-0812">Transmembrane</keyword>
<keyword evidence="11" id="KW-1185">Reference proteome</keyword>
<feature type="transmembrane region" description="Helical" evidence="9">
    <location>
        <begin position="102"/>
        <end position="123"/>
    </location>
</feature>
<protein>
    <submittedName>
        <fullName evidence="10">Branched-chain amino acid ABC transporter permease</fullName>
    </submittedName>
</protein>
<evidence type="ECO:0000256" key="6">
    <source>
        <dbReference type="ARBA" id="ARBA00022989"/>
    </source>
</evidence>
<feature type="transmembrane region" description="Helical" evidence="9">
    <location>
        <begin position="143"/>
        <end position="160"/>
    </location>
</feature>
<evidence type="ECO:0000256" key="4">
    <source>
        <dbReference type="ARBA" id="ARBA00022692"/>
    </source>
</evidence>
<keyword evidence="6 9" id="KW-1133">Transmembrane helix</keyword>
<keyword evidence="2" id="KW-0813">Transport</keyword>
<sequence length="290" mass="30193">MAFNILLQQLLNGLTIGVGYALVAGGLAAIFGIMRIVNFAHGEFFMIAGYVLYYGMSVLGLPYFAAAALAIVAVVAFGYLIQRLTIEPLMETDPLNTLLATFALSLFMFHSVVVISGSGGRTIDTPFDGVITLGNVILTEQKLLVMVAGVIFLGLLAVFLSHTPVGKQMRATAENRYAATVLGIDVKRIDRFTFGLGIALAAVAGVLIAPLTPLVPSVGTAYTLKAFAVIVLGGMGSIPGAIIAGVGLGMVEALTAGYLSSAWKDGVAFLVLITVLLTRPNGLFGQGVAH</sequence>
<evidence type="ECO:0000313" key="11">
    <source>
        <dbReference type="Proteomes" id="UP000643405"/>
    </source>
</evidence>
<evidence type="ECO:0000256" key="9">
    <source>
        <dbReference type="SAM" id="Phobius"/>
    </source>
</evidence>
<evidence type="ECO:0000256" key="5">
    <source>
        <dbReference type="ARBA" id="ARBA00022970"/>
    </source>
</evidence>
<dbReference type="Proteomes" id="UP000643405">
    <property type="component" value="Unassembled WGS sequence"/>
</dbReference>
<feature type="transmembrane region" description="Helical" evidence="9">
    <location>
        <begin position="61"/>
        <end position="81"/>
    </location>
</feature>
<dbReference type="InterPro" id="IPR001851">
    <property type="entry name" value="ABC_transp_permease"/>
</dbReference>
<evidence type="ECO:0000256" key="8">
    <source>
        <dbReference type="ARBA" id="ARBA00037998"/>
    </source>
</evidence>
<evidence type="ECO:0000256" key="1">
    <source>
        <dbReference type="ARBA" id="ARBA00004651"/>
    </source>
</evidence>
<dbReference type="AlphaFoldDB" id="A0A8J6PVJ5"/>
<gene>
    <name evidence="10" type="ORF">ICI42_19070</name>
</gene>
<dbReference type="GO" id="GO:0022857">
    <property type="term" value="F:transmembrane transporter activity"/>
    <property type="evidence" value="ECO:0007669"/>
    <property type="project" value="InterPro"/>
</dbReference>
<proteinExistence type="inferred from homology"/>
<dbReference type="GO" id="GO:0005886">
    <property type="term" value="C:plasma membrane"/>
    <property type="evidence" value="ECO:0007669"/>
    <property type="project" value="UniProtKB-SubCell"/>
</dbReference>
<dbReference type="PANTHER" id="PTHR11795:SF445">
    <property type="entry name" value="AMINO ACID ABC TRANSPORTER PERMEASE PROTEIN"/>
    <property type="match status" value="1"/>
</dbReference>
<accession>A0A8J6PVJ5</accession>
<dbReference type="PANTHER" id="PTHR11795">
    <property type="entry name" value="BRANCHED-CHAIN AMINO ACID TRANSPORT SYSTEM PERMEASE PROTEIN LIVH"/>
    <property type="match status" value="1"/>
</dbReference>
<keyword evidence="7 9" id="KW-0472">Membrane</keyword>
<dbReference type="GO" id="GO:0006865">
    <property type="term" value="P:amino acid transport"/>
    <property type="evidence" value="ECO:0007669"/>
    <property type="project" value="UniProtKB-KW"/>
</dbReference>
<dbReference type="Pfam" id="PF02653">
    <property type="entry name" value="BPD_transp_2"/>
    <property type="match status" value="1"/>
</dbReference>
<feature type="transmembrane region" description="Helical" evidence="9">
    <location>
        <begin position="6"/>
        <end position="29"/>
    </location>
</feature>
<keyword evidence="3" id="KW-1003">Cell membrane</keyword>
<comment type="subcellular location">
    <subcellularLocation>
        <location evidence="1">Cell membrane</location>
        <topology evidence="1">Multi-pass membrane protein</topology>
    </subcellularLocation>
</comment>
<dbReference type="InterPro" id="IPR052157">
    <property type="entry name" value="BCAA_transport_permease"/>
</dbReference>
<evidence type="ECO:0000256" key="7">
    <source>
        <dbReference type="ARBA" id="ARBA00023136"/>
    </source>
</evidence>
<evidence type="ECO:0000256" key="2">
    <source>
        <dbReference type="ARBA" id="ARBA00022448"/>
    </source>
</evidence>